<accession>A0ABV1N5S6</accession>
<protein>
    <submittedName>
        <fullName evidence="4">Phasin family protein</fullName>
    </submittedName>
</protein>
<evidence type="ECO:0000313" key="5">
    <source>
        <dbReference type="Proteomes" id="UP001472978"/>
    </source>
</evidence>
<proteinExistence type="predicted"/>
<keyword evidence="5" id="KW-1185">Reference proteome</keyword>
<feature type="coiled-coil region" evidence="1">
    <location>
        <begin position="75"/>
        <end position="109"/>
    </location>
</feature>
<feature type="region of interest" description="Disordered" evidence="2">
    <location>
        <begin position="1"/>
        <end position="25"/>
    </location>
</feature>
<evidence type="ECO:0000256" key="2">
    <source>
        <dbReference type="SAM" id="MobiDB-lite"/>
    </source>
</evidence>
<dbReference type="InterPro" id="IPR018968">
    <property type="entry name" value="Phasin"/>
</dbReference>
<feature type="compositionally biased region" description="Basic and acidic residues" evidence="2">
    <location>
        <begin position="8"/>
        <end position="19"/>
    </location>
</feature>
<feature type="compositionally biased region" description="Polar residues" evidence="2">
    <location>
        <begin position="116"/>
        <end position="138"/>
    </location>
</feature>
<evidence type="ECO:0000259" key="3">
    <source>
        <dbReference type="Pfam" id="PF09361"/>
    </source>
</evidence>
<name>A0ABV1N5S6_9GAMM</name>
<feature type="compositionally biased region" description="Basic and acidic residues" evidence="2">
    <location>
        <begin position="153"/>
        <end position="173"/>
    </location>
</feature>
<comment type="caution">
    <text evidence="4">The sequence shown here is derived from an EMBL/GenBank/DDBJ whole genome shotgun (WGS) entry which is preliminary data.</text>
</comment>
<sequence length="173" mass="19973">MSAKKTRKDIDQTVEKTTDQSKQQFENAIVEPVRAHGSLTTDYYQELFSTQNDAVRAFADTSLALSRSWLDVKDSESFQKVVEEQQQTIQEMSERFKADTDKIRTLTQEYLKESQQLATESMQKGKQQIEDNIQQGQKQRQEDVHEDQDQVEESMKKGEKEVDVAQKKESASS</sequence>
<feature type="region of interest" description="Disordered" evidence="2">
    <location>
        <begin position="116"/>
        <end position="173"/>
    </location>
</feature>
<organism evidence="4 5">
    <name type="scientific">Halomonas pelophila</name>
    <dbReference type="NCBI Taxonomy" id="3151122"/>
    <lineage>
        <taxon>Bacteria</taxon>
        <taxon>Pseudomonadati</taxon>
        <taxon>Pseudomonadota</taxon>
        <taxon>Gammaproteobacteria</taxon>
        <taxon>Oceanospirillales</taxon>
        <taxon>Halomonadaceae</taxon>
        <taxon>Halomonas</taxon>
    </lineage>
</organism>
<evidence type="ECO:0000313" key="4">
    <source>
        <dbReference type="EMBL" id="MEQ6889050.1"/>
    </source>
</evidence>
<feature type="domain" description="Phasin" evidence="3">
    <location>
        <begin position="16"/>
        <end position="121"/>
    </location>
</feature>
<dbReference type="Proteomes" id="UP001472978">
    <property type="component" value="Unassembled WGS sequence"/>
</dbReference>
<dbReference type="EMBL" id="JBEGCI010000008">
    <property type="protein sequence ID" value="MEQ6889050.1"/>
    <property type="molecule type" value="Genomic_DNA"/>
</dbReference>
<evidence type="ECO:0000256" key="1">
    <source>
        <dbReference type="SAM" id="Coils"/>
    </source>
</evidence>
<gene>
    <name evidence="4" type="ORF">ABE957_10230</name>
</gene>
<keyword evidence="1" id="KW-0175">Coiled coil</keyword>
<dbReference type="Pfam" id="PF09361">
    <property type="entry name" value="Phasin_2"/>
    <property type="match status" value="1"/>
</dbReference>
<dbReference type="RefSeq" id="WP_349758578.1">
    <property type="nucleotide sequence ID" value="NZ_JBEGCI010000008.1"/>
</dbReference>
<reference evidence="4 5" key="1">
    <citation type="submission" date="2024-05" db="EMBL/GenBank/DDBJ databases">
        <title>Halomonas sp. CS7 16S ribosomal RNA gene Genome sequencing and assembly.</title>
        <authorList>
            <person name="Yook S."/>
        </authorList>
    </citation>
    <scope>NUCLEOTIDE SEQUENCE [LARGE SCALE GENOMIC DNA]</scope>
    <source>
        <strain evidence="4 5">CS7</strain>
    </source>
</reference>